<evidence type="ECO:0000313" key="1">
    <source>
        <dbReference type="EMBL" id="KAF7832213.1"/>
    </source>
</evidence>
<gene>
    <name evidence="1" type="ORF">G2W53_014546</name>
</gene>
<dbReference type="EMBL" id="JAAIUW010000005">
    <property type="protein sequence ID" value="KAF7832213.1"/>
    <property type="molecule type" value="Genomic_DNA"/>
</dbReference>
<protein>
    <submittedName>
        <fullName evidence="1">Uncharacterized protein</fullName>
    </submittedName>
</protein>
<proteinExistence type="predicted"/>
<sequence length="59" mass="6778">MPGDVLVLTYNVILHAAEQQDSSYRVLSLPHVIRLYVPPHLLSRAFPIRLNSFVEISKY</sequence>
<dbReference type="Proteomes" id="UP000634136">
    <property type="component" value="Unassembled WGS sequence"/>
</dbReference>
<organism evidence="1 2">
    <name type="scientific">Senna tora</name>
    <dbReference type="NCBI Taxonomy" id="362788"/>
    <lineage>
        <taxon>Eukaryota</taxon>
        <taxon>Viridiplantae</taxon>
        <taxon>Streptophyta</taxon>
        <taxon>Embryophyta</taxon>
        <taxon>Tracheophyta</taxon>
        <taxon>Spermatophyta</taxon>
        <taxon>Magnoliopsida</taxon>
        <taxon>eudicotyledons</taxon>
        <taxon>Gunneridae</taxon>
        <taxon>Pentapetalae</taxon>
        <taxon>rosids</taxon>
        <taxon>fabids</taxon>
        <taxon>Fabales</taxon>
        <taxon>Fabaceae</taxon>
        <taxon>Caesalpinioideae</taxon>
        <taxon>Cassia clade</taxon>
        <taxon>Senna</taxon>
    </lineage>
</organism>
<comment type="caution">
    <text evidence="1">The sequence shown here is derived from an EMBL/GenBank/DDBJ whole genome shotgun (WGS) entry which is preliminary data.</text>
</comment>
<reference evidence="1" key="1">
    <citation type="submission" date="2020-09" db="EMBL/GenBank/DDBJ databases">
        <title>Genome-Enabled Discovery of Anthraquinone Biosynthesis in Senna tora.</title>
        <authorList>
            <person name="Kang S.-H."/>
            <person name="Pandey R.P."/>
            <person name="Lee C.-M."/>
            <person name="Sim J.-S."/>
            <person name="Jeong J.-T."/>
            <person name="Choi B.-S."/>
            <person name="Jung M."/>
            <person name="Ginzburg D."/>
            <person name="Zhao K."/>
            <person name="Won S.Y."/>
            <person name="Oh T.-J."/>
            <person name="Yu Y."/>
            <person name="Kim N.-H."/>
            <person name="Lee O.R."/>
            <person name="Lee T.-H."/>
            <person name="Bashyal P."/>
            <person name="Kim T.-S."/>
            <person name="Lee W.-H."/>
            <person name="Kawkins C."/>
            <person name="Kim C.-K."/>
            <person name="Kim J.S."/>
            <person name="Ahn B.O."/>
            <person name="Rhee S.Y."/>
            <person name="Sohng J.K."/>
        </authorList>
    </citation>
    <scope>NUCLEOTIDE SEQUENCE</scope>
    <source>
        <tissue evidence="1">Leaf</tissue>
    </source>
</reference>
<dbReference type="AlphaFoldDB" id="A0A834WTT2"/>
<accession>A0A834WTT2</accession>
<evidence type="ECO:0000313" key="2">
    <source>
        <dbReference type="Proteomes" id="UP000634136"/>
    </source>
</evidence>
<name>A0A834WTT2_9FABA</name>
<keyword evidence="2" id="KW-1185">Reference proteome</keyword>